<dbReference type="EMBL" id="KZ819643">
    <property type="protein sequence ID" value="PWN86682.1"/>
    <property type="molecule type" value="Genomic_DNA"/>
</dbReference>
<dbReference type="AlphaFoldDB" id="A0A316YBJ3"/>
<dbReference type="InParanoid" id="A0A316YBJ3"/>
<feature type="transmembrane region" description="Helical" evidence="1">
    <location>
        <begin position="100"/>
        <end position="125"/>
    </location>
</feature>
<evidence type="ECO:0000313" key="3">
    <source>
        <dbReference type="Proteomes" id="UP000245768"/>
    </source>
</evidence>
<feature type="transmembrane region" description="Helical" evidence="1">
    <location>
        <begin position="66"/>
        <end position="88"/>
    </location>
</feature>
<sequence>MTTECVTAKDNSVLAGAHRLLPVVIFSIVLAFLPYSTRQLFLQWRGVHALDAHGVPKKKMKMSGSAAAKTIRFSLGLLVGQVLVFAITKLDNGQRPILSVIRQVLVLASPGLLLFFNALSLAMFLGRITKCTEPSVTRTIVDLQTKKDSVLNATLAVALRQESKY</sequence>
<protein>
    <submittedName>
        <fullName evidence="2">Uncharacterized protein</fullName>
    </submittedName>
</protein>
<accession>A0A316YBJ3</accession>
<dbReference type="RefSeq" id="XP_025373880.1">
    <property type="nucleotide sequence ID" value="XM_025525532.1"/>
</dbReference>
<keyword evidence="1" id="KW-0472">Membrane</keyword>
<keyword evidence="1" id="KW-1133">Transmembrane helix</keyword>
<evidence type="ECO:0000313" key="2">
    <source>
        <dbReference type="EMBL" id="PWN86682.1"/>
    </source>
</evidence>
<organism evidence="2 3">
    <name type="scientific">Acaromyces ingoldii</name>
    <dbReference type="NCBI Taxonomy" id="215250"/>
    <lineage>
        <taxon>Eukaryota</taxon>
        <taxon>Fungi</taxon>
        <taxon>Dikarya</taxon>
        <taxon>Basidiomycota</taxon>
        <taxon>Ustilaginomycotina</taxon>
        <taxon>Exobasidiomycetes</taxon>
        <taxon>Exobasidiales</taxon>
        <taxon>Cryptobasidiaceae</taxon>
        <taxon>Acaromyces</taxon>
    </lineage>
</organism>
<name>A0A316YBJ3_9BASI</name>
<dbReference type="GeneID" id="37047448"/>
<gene>
    <name evidence="2" type="ORF">FA10DRAFT_50760</name>
</gene>
<reference evidence="2 3" key="1">
    <citation type="journal article" date="2018" name="Mol. Biol. Evol.">
        <title>Broad Genomic Sampling Reveals a Smut Pathogenic Ancestry of the Fungal Clade Ustilaginomycotina.</title>
        <authorList>
            <person name="Kijpornyongpan T."/>
            <person name="Mondo S.J."/>
            <person name="Barry K."/>
            <person name="Sandor L."/>
            <person name="Lee J."/>
            <person name="Lipzen A."/>
            <person name="Pangilinan J."/>
            <person name="LaButti K."/>
            <person name="Hainaut M."/>
            <person name="Henrissat B."/>
            <person name="Grigoriev I.V."/>
            <person name="Spatafora J.W."/>
            <person name="Aime M.C."/>
        </authorList>
    </citation>
    <scope>NUCLEOTIDE SEQUENCE [LARGE SCALE GENOMIC DNA]</scope>
    <source>
        <strain evidence="2 3">MCA 4198</strain>
    </source>
</reference>
<proteinExistence type="predicted"/>
<keyword evidence="1" id="KW-0812">Transmembrane</keyword>
<keyword evidence="3" id="KW-1185">Reference proteome</keyword>
<evidence type="ECO:0000256" key="1">
    <source>
        <dbReference type="SAM" id="Phobius"/>
    </source>
</evidence>
<feature type="transmembrane region" description="Helical" evidence="1">
    <location>
        <begin position="16"/>
        <end position="35"/>
    </location>
</feature>
<dbReference type="Proteomes" id="UP000245768">
    <property type="component" value="Unassembled WGS sequence"/>
</dbReference>